<sequence>MSLPTTPEGWAIHLTKLLDHVRKVHGLARFPIDVASIAKDYSRQVFPDAPITMVEGIDLSKGLEGMLMPNPHSKGEWGIIYNTNITSPGQRNFTLAHELGHYLLHRKIRPQGLQCTSQQMGNWRSEQGQIEAEANRFASFLLMPLNDFRAQISGQNIDIDLMQRLAERYAVSLTAAILKWLTITDQRAMLVVGKDGFIDWAWSSDPLLKSNIYYAARQRVTELPARSLAAQNVDSEIARAGVQHPAGVWQGQEPVQEMTIYGRQNEMTISL</sequence>
<accession>A0A347UFR4</accession>
<dbReference type="PANTHER" id="PTHR43236">
    <property type="entry name" value="ANTITOXIN HIGA1"/>
    <property type="match status" value="1"/>
</dbReference>
<dbReference type="InterPro" id="IPR010359">
    <property type="entry name" value="IrrE_HExxH"/>
</dbReference>
<dbReference type="KEGG" id="pamo:BAR1_06950"/>
<dbReference type="EMBL" id="CP032125">
    <property type="protein sequence ID" value="AXX97692.1"/>
    <property type="molecule type" value="Genomic_DNA"/>
</dbReference>
<evidence type="ECO:0000259" key="1">
    <source>
        <dbReference type="Pfam" id="PF06114"/>
    </source>
</evidence>
<dbReference type="Gene3D" id="1.10.10.2910">
    <property type="match status" value="1"/>
</dbReference>
<proteinExistence type="predicted"/>
<gene>
    <name evidence="2" type="ORF">BAR1_06950</name>
</gene>
<dbReference type="InterPro" id="IPR052345">
    <property type="entry name" value="Rad_response_metalloprotease"/>
</dbReference>
<reference evidence="2 3" key="1">
    <citation type="submission" date="2018-09" db="EMBL/GenBank/DDBJ databases">
        <title>Profundibacter amoris BAR1 gen. nov., sp. nov., a new member of the Roseobacter clade isolated at Lokis Castle Vent Field on the Arctic Mid-Oceanic Ridge.</title>
        <authorList>
            <person name="Le Moine Bauer S."/>
            <person name="Sjoeberg A.G."/>
            <person name="L'Haridon S."/>
            <person name="Stokke R."/>
            <person name="Roalkvam I."/>
            <person name="Steen I.H."/>
            <person name="Dahle H."/>
        </authorList>
    </citation>
    <scope>NUCLEOTIDE SEQUENCE [LARGE SCALE GENOMIC DNA]</scope>
    <source>
        <strain evidence="2 3">BAR1</strain>
    </source>
</reference>
<keyword evidence="3" id="KW-1185">Reference proteome</keyword>
<dbReference type="Pfam" id="PF06114">
    <property type="entry name" value="Peptidase_M78"/>
    <property type="match status" value="1"/>
</dbReference>
<dbReference type="RefSeq" id="WP_118942349.1">
    <property type="nucleotide sequence ID" value="NZ_CP032125.1"/>
</dbReference>
<evidence type="ECO:0000313" key="3">
    <source>
        <dbReference type="Proteomes" id="UP000261704"/>
    </source>
</evidence>
<name>A0A347UFR4_9RHOB</name>
<dbReference type="PANTHER" id="PTHR43236:SF2">
    <property type="entry name" value="BLL0069 PROTEIN"/>
    <property type="match status" value="1"/>
</dbReference>
<organism evidence="2 3">
    <name type="scientific">Profundibacter amoris</name>
    <dbReference type="NCBI Taxonomy" id="2171755"/>
    <lineage>
        <taxon>Bacteria</taxon>
        <taxon>Pseudomonadati</taxon>
        <taxon>Pseudomonadota</taxon>
        <taxon>Alphaproteobacteria</taxon>
        <taxon>Rhodobacterales</taxon>
        <taxon>Paracoccaceae</taxon>
        <taxon>Profundibacter</taxon>
    </lineage>
</organism>
<evidence type="ECO:0000313" key="2">
    <source>
        <dbReference type="EMBL" id="AXX97692.1"/>
    </source>
</evidence>
<feature type="domain" description="IrrE N-terminal-like" evidence="1">
    <location>
        <begin position="76"/>
        <end position="177"/>
    </location>
</feature>
<dbReference type="AlphaFoldDB" id="A0A347UFR4"/>
<protein>
    <submittedName>
        <fullName evidence="2">ImmA/IrrE family metallo-endopeptidase</fullName>
    </submittedName>
</protein>
<dbReference type="OrthoDB" id="9794834at2"/>
<dbReference type="Proteomes" id="UP000261704">
    <property type="component" value="Chromosome"/>
</dbReference>